<evidence type="ECO:0000259" key="2">
    <source>
        <dbReference type="Pfam" id="PF05729"/>
    </source>
</evidence>
<proteinExistence type="predicted"/>
<keyword evidence="4" id="KW-1185">Reference proteome</keyword>
<reference evidence="3 4" key="1">
    <citation type="journal article" date="2011" name="J. Bacteriol.">
        <title>Genome sequence of the plant-pathogenic bacterium Dickeya dadantii 3937.</title>
        <authorList>
            <person name="Glasner J.D."/>
            <person name="Yang C.H."/>
            <person name="Reverchon S."/>
            <person name="Hugouvieux-Cotte-Pattat N."/>
            <person name="Condemine G."/>
            <person name="Bohin J.P."/>
            <person name="Van Gijsegem F."/>
            <person name="Yang S."/>
            <person name="Franza T."/>
            <person name="Expert D."/>
            <person name="Plunkett G. III"/>
            <person name="San Francisco M.J."/>
            <person name="Charkowski A.O."/>
            <person name="Py B."/>
            <person name="Bell K."/>
            <person name="Rauscher L."/>
            <person name="Rodriguez-Palenzuela P."/>
            <person name="Toussaint A."/>
            <person name="Holeva M.C."/>
            <person name="He S.Y."/>
            <person name="Douet V."/>
            <person name="Boccara M."/>
            <person name="Blanco C."/>
            <person name="Toth I."/>
            <person name="Anderson B.D."/>
            <person name="Biehl B.S."/>
            <person name="Mau B."/>
            <person name="Flynn S.M."/>
            <person name="Barras F."/>
            <person name="Lindeberg M."/>
            <person name="Birch P.R."/>
            <person name="Tsuyumu S."/>
            <person name="Shi X."/>
            <person name="Hibbing M."/>
            <person name="Yap M.N."/>
            <person name="Carpentier M."/>
            <person name="Dassa E."/>
            <person name="Umehara M."/>
            <person name="Kim J.F."/>
            <person name="Rusch M."/>
            <person name="Soni P."/>
            <person name="Mayhew G.F."/>
            <person name="Fouts D.E."/>
            <person name="Gill S.R."/>
            <person name="Blattner F.R."/>
            <person name="Keen N.T."/>
            <person name="Perna N.T."/>
        </authorList>
    </citation>
    <scope>NUCLEOTIDE SEQUENCE [LARGE SCALE GENOMIC DNA]</scope>
    <source>
        <strain evidence="3 4">3937</strain>
    </source>
</reference>
<evidence type="ECO:0000313" key="4">
    <source>
        <dbReference type="Proteomes" id="UP000006859"/>
    </source>
</evidence>
<sequence>MSDLNHSSGNNGGEGASISPEHSLVNIPAWLDSPPDEEFPALPINTRLQTLPFGELTWENFERLIKRIVSREETIADCWIYGVPGQKQFGLDVLATANDYSDYFVCYQCKRIRNYTSDDIKKAVDKFLEGKWFNKTKKLVLCVSSTLSRTECIDEVNNQIKRLSLFNIGFEVWDGAEGGVLAEKLKVYPDLVDDFFSREWVRHFNGEDAASLLGERLQGLELNQLRLQLNDIYKTLFLRHDPGLRLGSQRPSSLISRYIPPTVIESRNVISSEVVSEEKAYRQYNDGTVNSDPTPKQYSRNKPAGTQEINVSLDEWFTRQHRSVILGEPGFGKSTLLRVIALQLLSTFDEPIKTSWNNLLPVWISFGGFSSALQANPLLSFEDYFDNWLHQNAADDVRPLFRRAIKQGGMLLLVDGLDEGQDIDAAKQAMDRISSFLAIRSIPAVFTSRPRGYERVRPDGNWPVAKLSAFDKSQIEQFANMWFEYLELPDAGPVERISERVQQRTNDFLKATQVNSRIIELAQTPLFCQLLIDIFRFSHHLPEQRVKVYEKIIELLISDHPSARSQAAGISGHMLPRSEDMREMLMKLALDIQERGGAGVVSVEACQDSFCNFLTDDINGPGLKKYDARYQAQIITDYALSGLGLMIERSPNELGFFHLTIQEYLAAQAMLRKEEEEQLNWLIRVWNLPQWHEVILAWFSIRGMDQGKGANQRAIDFLKESVVTPWENIQLLVLRTELAANDFGLSPREARATIEQAAKEIEITPFRKIRLVLSGYIAQGLRSSSVNSICETYITKWTQTRDEWCKARLFRTLCGWKPSGDLLQALKLGLHDEDLKCRWASAESLAELYSGNDEVKNELSQKVRMWPDLEVRAAALYCLWKGWPNYEALNKYAEVASKSICKSLAIAGVLIKISKNKHSDIDLEKICQMYFTRTVDYDLEGICCELLVKGWGGDEKLKEKVLTELDLKSNQGAFEVECFISFLVRAWPGDNDVANHVVSYVKKYSITMMHGNGLWQAILSGFGENKELINAVRDVLIERKEKYKAIYWGPDTKNAYLAIGDDVAKKEMLEAYSQVDSIMDKHWICSTLMAGWKNDPEVQRFFSLEFLKPPGENAILANWVHVFINDKDARRSWLLGAITKGNDRGVLSAVGRLLDEFNDEECIDTVKDILTKKYNYYSEIDIKNRLIEIVPKDPVVKQWVMNSFEEIDSLSLSSIAIGYEDNITVREKILNAVCPIHSDARTEIFRIIREHLMPSESIMRVTSSVFVETKPLIRTSGFIARCIAIQHYPDEFLLFKQMLCKELDSAGMVYEMRRRSAFTALLFLKEYDYCAEYLSREQGSSMHWLFDHKHEDILSARILFESWDALKNNKYLSNKDVKISWSNFIHDGTARGSLNDSSSRGQLVACLKNMSIKEHSSQSLFLMADLLPASNELRECLVEIMSQQGNLSYYVEEEKIAIAQSIYAEQFHGDAEAYNALEEVWKSLKLDENIHSEYLFNVLYALAVGWPNSKLIQAYVQLTEQPKVFLHIALILCGVTGDSERAQQCIDAIIEEVLHVNHPFLSLYIEALNKWSYTESAGILLQKFLKGSMSSHFITALKLLTSTGRASEEFRLNMVGYFNNQFNSDAIINEGIDIFNGEVVSVIQIIVEECMLMTL</sequence>
<dbReference type="Pfam" id="PF05729">
    <property type="entry name" value="NACHT"/>
    <property type="match status" value="1"/>
</dbReference>
<dbReference type="Gene3D" id="3.40.50.300">
    <property type="entry name" value="P-loop containing nucleotide triphosphate hydrolases"/>
    <property type="match status" value="1"/>
</dbReference>
<dbReference type="HOGENOM" id="CLU_243487_0_0_6"/>
<evidence type="ECO:0000256" key="1">
    <source>
        <dbReference type="SAM" id="MobiDB-lite"/>
    </source>
</evidence>
<name>E0SMR1_DICD3</name>
<accession>E0SMR1</accession>
<dbReference type="InterPro" id="IPR027417">
    <property type="entry name" value="P-loop_NTPase"/>
</dbReference>
<feature type="domain" description="NACHT" evidence="2">
    <location>
        <begin position="322"/>
        <end position="484"/>
    </location>
</feature>
<dbReference type="KEGG" id="ddd:Dda3937_01704"/>
<dbReference type="Proteomes" id="UP000006859">
    <property type="component" value="Chromosome"/>
</dbReference>
<feature type="compositionally biased region" description="Polar residues" evidence="1">
    <location>
        <begin position="285"/>
        <end position="300"/>
    </location>
</feature>
<feature type="region of interest" description="Disordered" evidence="1">
    <location>
        <begin position="284"/>
        <end position="304"/>
    </location>
</feature>
<dbReference type="EMBL" id="CP002038">
    <property type="protein sequence ID" value="ADM97008.1"/>
    <property type="molecule type" value="Genomic_DNA"/>
</dbReference>
<dbReference type="OrthoDB" id="8442997at2"/>
<gene>
    <name evidence="3" type="ordered locus">Dda3937_01704</name>
</gene>
<dbReference type="STRING" id="198628.Dda3937_01704"/>
<dbReference type="InterPro" id="IPR007111">
    <property type="entry name" value="NACHT_NTPase"/>
</dbReference>
<dbReference type="SUPFAM" id="SSF52540">
    <property type="entry name" value="P-loop containing nucleoside triphosphate hydrolases"/>
    <property type="match status" value="1"/>
</dbReference>
<dbReference type="RefSeq" id="WP_013316484.1">
    <property type="nucleotide sequence ID" value="NC_014500.1"/>
</dbReference>
<organism evidence="3 4">
    <name type="scientific">Dickeya dadantii (strain 3937)</name>
    <name type="common">Erwinia chrysanthemi (strain 3937)</name>
    <dbReference type="NCBI Taxonomy" id="198628"/>
    <lineage>
        <taxon>Bacteria</taxon>
        <taxon>Pseudomonadati</taxon>
        <taxon>Pseudomonadota</taxon>
        <taxon>Gammaproteobacteria</taxon>
        <taxon>Enterobacterales</taxon>
        <taxon>Pectobacteriaceae</taxon>
        <taxon>Dickeya</taxon>
    </lineage>
</organism>
<dbReference type="eggNOG" id="COG5635">
    <property type="taxonomic scope" value="Bacteria"/>
</dbReference>
<protein>
    <submittedName>
        <fullName evidence="3">HEAT repeat protein</fullName>
    </submittedName>
</protein>
<evidence type="ECO:0000313" key="3">
    <source>
        <dbReference type="EMBL" id="ADM97008.1"/>
    </source>
</evidence>
<dbReference type="InterPro" id="IPR016024">
    <property type="entry name" value="ARM-type_fold"/>
</dbReference>
<dbReference type="SUPFAM" id="SSF48371">
    <property type="entry name" value="ARM repeat"/>
    <property type="match status" value="1"/>
</dbReference>